<keyword evidence="1" id="KW-0285">Flavoprotein</keyword>
<organism evidence="6 7">
    <name type="scientific">Aspergillus carbonarius (strain ITEM 5010)</name>
    <dbReference type="NCBI Taxonomy" id="602072"/>
    <lineage>
        <taxon>Eukaryota</taxon>
        <taxon>Fungi</taxon>
        <taxon>Dikarya</taxon>
        <taxon>Ascomycota</taxon>
        <taxon>Pezizomycotina</taxon>
        <taxon>Eurotiomycetes</taxon>
        <taxon>Eurotiomycetidae</taxon>
        <taxon>Eurotiales</taxon>
        <taxon>Aspergillaceae</taxon>
        <taxon>Aspergillus</taxon>
        <taxon>Aspergillus subgen. Circumdati</taxon>
    </lineage>
</organism>
<dbReference type="SUPFAM" id="SSF51905">
    <property type="entry name" value="FAD/NAD(P)-binding domain"/>
    <property type="match status" value="1"/>
</dbReference>
<evidence type="ECO:0000256" key="2">
    <source>
        <dbReference type="ARBA" id="ARBA00022827"/>
    </source>
</evidence>
<protein>
    <recommendedName>
        <fullName evidence="5">FAD-binding domain-containing protein</fullName>
    </recommendedName>
</protein>
<dbReference type="GO" id="GO:0004497">
    <property type="term" value="F:monooxygenase activity"/>
    <property type="evidence" value="ECO:0007669"/>
    <property type="project" value="UniProtKB-KW"/>
</dbReference>
<feature type="domain" description="FAD-binding" evidence="5">
    <location>
        <begin position="316"/>
        <end position="357"/>
    </location>
</feature>
<dbReference type="OrthoDB" id="655030at2759"/>
<proteinExistence type="predicted"/>
<evidence type="ECO:0000256" key="4">
    <source>
        <dbReference type="ARBA" id="ARBA00023033"/>
    </source>
</evidence>
<dbReference type="InterPro" id="IPR002938">
    <property type="entry name" value="FAD-bd"/>
</dbReference>
<dbReference type="VEuPathDB" id="FungiDB:ASPCADRAFT_511569"/>
<dbReference type="AlphaFoldDB" id="A0A1R3S1P3"/>
<evidence type="ECO:0000256" key="1">
    <source>
        <dbReference type="ARBA" id="ARBA00022630"/>
    </source>
</evidence>
<dbReference type="PANTHER" id="PTHR46972:SF1">
    <property type="entry name" value="FAD DEPENDENT OXIDOREDUCTASE DOMAIN-CONTAINING PROTEIN"/>
    <property type="match status" value="1"/>
</dbReference>
<evidence type="ECO:0000313" key="7">
    <source>
        <dbReference type="Proteomes" id="UP000188318"/>
    </source>
</evidence>
<gene>
    <name evidence="6" type="ORF">ASPCADRAFT_511569</name>
</gene>
<keyword evidence="3" id="KW-0560">Oxidoreductase</keyword>
<dbReference type="STRING" id="602072.A0A1R3S1P3"/>
<dbReference type="PANTHER" id="PTHR46972">
    <property type="entry name" value="MONOOXYGENASE ASQM-RELATED"/>
    <property type="match status" value="1"/>
</dbReference>
<dbReference type="Pfam" id="PF01494">
    <property type="entry name" value="FAD_binding_3"/>
    <property type="match status" value="2"/>
</dbReference>
<sequence>MDSSPSIAIIGAGPSGLVLARLLEVNGITNYVVYERDESSTPGLWQQGGTLDLHAHSGQLALKRAGLFDRFSNEFARWDASRMHVLDHAGNSIACVGEDGNADRPEIDRLQLRLLLLDSVPAHRIRWGHAVRSVERKVIRDNVLNDNGCMIHFVNGTSASGFRLIVGADGAWSKVRPLLTSAQPDYSGKLFIEGRLSHNNPSHKSASEIARPGSMIALGNRKKLAVQQVADGTYRVYFGLTAPENFYHHYETSGTAGLDGKTEALRDLLLSGDFYATYAPQLKEFVQAAEGPFRPWPLYRMNPEEVGWARSVAPGVTLLGDAAHVSTPFVGEGVNCSMHDAVMLAECIVKHCAGQTDLTNLVGAGLEEALAAYEEDMFVRGRDLIRRSTESEVTLFAENAAQQFLNFMETFGAGKDQGE</sequence>
<name>A0A1R3S1P3_ASPC5</name>
<keyword evidence="7" id="KW-1185">Reference proteome</keyword>
<dbReference type="OMA" id="EGPFHAW"/>
<dbReference type="InterPro" id="IPR036188">
    <property type="entry name" value="FAD/NAD-bd_sf"/>
</dbReference>
<evidence type="ECO:0000313" key="6">
    <source>
        <dbReference type="EMBL" id="OOG00612.1"/>
    </source>
</evidence>
<dbReference type="GO" id="GO:0071949">
    <property type="term" value="F:FAD binding"/>
    <property type="evidence" value="ECO:0007669"/>
    <property type="project" value="InterPro"/>
</dbReference>
<evidence type="ECO:0000256" key="3">
    <source>
        <dbReference type="ARBA" id="ARBA00023002"/>
    </source>
</evidence>
<keyword evidence="4" id="KW-0503">Monooxygenase</keyword>
<accession>A0A1R3S1P3</accession>
<dbReference type="Proteomes" id="UP000188318">
    <property type="component" value="Unassembled WGS sequence"/>
</dbReference>
<feature type="domain" description="FAD-binding" evidence="5">
    <location>
        <begin position="7"/>
        <end position="40"/>
    </location>
</feature>
<keyword evidence="2" id="KW-0274">FAD</keyword>
<dbReference type="Gene3D" id="3.50.50.60">
    <property type="entry name" value="FAD/NAD(P)-binding domain"/>
    <property type="match status" value="1"/>
</dbReference>
<evidence type="ECO:0000259" key="5">
    <source>
        <dbReference type="Pfam" id="PF01494"/>
    </source>
</evidence>
<reference evidence="7" key="1">
    <citation type="journal article" date="2017" name="Genome Biol.">
        <title>Comparative genomics reveals high biological diversity and specific adaptations in the industrially and medically important fungal genus Aspergillus.</title>
        <authorList>
            <person name="de Vries R.P."/>
            <person name="Riley R."/>
            <person name="Wiebenga A."/>
            <person name="Aguilar-Osorio G."/>
            <person name="Amillis S."/>
            <person name="Uchima C.A."/>
            <person name="Anderluh G."/>
            <person name="Asadollahi M."/>
            <person name="Askin M."/>
            <person name="Barry K."/>
            <person name="Battaglia E."/>
            <person name="Bayram O."/>
            <person name="Benocci T."/>
            <person name="Braus-Stromeyer S.A."/>
            <person name="Caldana C."/>
            <person name="Canovas D."/>
            <person name="Cerqueira G.C."/>
            <person name="Chen F."/>
            <person name="Chen W."/>
            <person name="Choi C."/>
            <person name="Clum A."/>
            <person name="Dos Santos R.A."/>
            <person name="Damasio A.R."/>
            <person name="Diallinas G."/>
            <person name="Emri T."/>
            <person name="Fekete E."/>
            <person name="Flipphi M."/>
            <person name="Freyberg S."/>
            <person name="Gallo A."/>
            <person name="Gournas C."/>
            <person name="Habgood R."/>
            <person name="Hainaut M."/>
            <person name="Harispe M.L."/>
            <person name="Henrissat B."/>
            <person name="Hilden K.S."/>
            <person name="Hope R."/>
            <person name="Hossain A."/>
            <person name="Karabika E."/>
            <person name="Karaffa L."/>
            <person name="Karanyi Z."/>
            <person name="Krasevec N."/>
            <person name="Kuo A."/>
            <person name="Kusch H."/>
            <person name="LaButti K."/>
            <person name="Lagendijk E.L."/>
            <person name="Lapidus A."/>
            <person name="Levasseur A."/>
            <person name="Lindquist E."/>
            <person name="Lipzen A."/>
            <person name="Logrieco A.F."/>
            <person name="MacCabe A."/>
            <person name="Maekelae M.R."/>
            <person name="Malavazi I."/>
            <person name="Melin P."/>
            <person name="Meyer V."/>
            <person name="Mielnichuk N."/>
            <person name="Miskei M."/>
            <person name="Molnar A.P."/>
            <person name="Mule G."/>
            <person name="Ngan C.Y."/>
            <person name="Orejas M."/>
            <person name="Orosz E."/>
            <person name="Ouedraogo J.P."/>
            <person name="Overkamp K.M."/>
            <person name="Park H.-S."/>
            <person name="Perrone G."/>
            <person name="Piumi F."/>
            <person name="Punt P.J."/>
            <person name="Ram A.F."/>
            <person name="Ramon A."/>
            <person name="Rauscher S."/>
            <person name="Record E."/>
            <person name="Riano-Pachon D.M."/>
            <person name="Robert V."/>
            <person name="Roehrig J."/>
            <person name="Ruller R."/>
            <person name="Salamov A."/>
            <person name="Salih N.S."/>
            <person name="Samson R.A."/>
            <person name="Sandor E."/>
            <person name="Sanguinetti M."/>
            <person name="Schuetze T."/>
            <person name="Sepcic K."/>
            <person name="Shelest E."/>
            <person name="Sherlock G."/>
            <person name="Sophianopoulou V."/>
            <person name="Squina F.M."/>
            <person name="Sun H."/>
            <person name="Susca A."/>
            <person name="Todd R.B."/>
            <person name="Tsang A."/>
            <person name="Unkles S.E."/>
            <person name="van de Wiele N."/>
            <person name="van Rossen-Uffink D."/>
            <person name="Oliveira J.V."/>
            <person name="Vesth T.C."/>
            <person name="Visser J."/>
            <person name="Yu J.-H."/>
            <person name="Zhou M."/>
            <person name="Andersen M.R."/>
            <person name="Archer D.B."/>
            <person name="Baker S.E."/>
            <person name="Benoit I."/>
            <person name="Brakhage A.A."/>
            <person name="Braus G.H."/>
            <person name="Fischer R."/>
            <person name="Frisvad J.C."/>
            <person name="Goldman G.H."/>
            <person name="Houbraken J."/>
            <person name="Oakley B."/>
            <person name="Pocsi I."/>
            <person name="Scazzocchio C."/>
            <person name="Seiboth B."/>
            <person name="vanKuyk P.A."/>
            <person name="Wortman J."/>
            <person name="Dyer P.S."/>
            <person name="Grigoriev I.V."/>
        </authorList>
    </citation>
    <scope>NUCLEOTIDE SEQUENCE [LARGE SCALE GENOMIC DNA]</scope>
    <source>
        <strain evidence="7">ITEM 5010</strain>
    </source>
</reference>
<dbReference type="EMBL" id="KV907493">
    <property type="protein sequence ID" value="OOG00612.1"/>
    <property type="molecule type" value="Genomic_DNA"/>
</dbReference>
<dbReference type="PRINTS" id="PR00420">
    <property type="entry name" value="RNGMNOXGNASE"/>
</dbReference>